<name>A0AA39CC36_9EURO</name>
<dbReference type="GO" id="GO:0016567">
    <property type="term" value="P:protein ubiquitination"/>
    <property type="evidence" value="ECO:0007669"/>
    <property type="project" value="TreeGrafter"/>
</dbReference>
<proteinExistence type="predicted"/>
<evidence type="ECO:0000313" key="3">
    <source>
        <dbReference type="EMBL" id="KAJ9602812.1"/>
    </source>
</evidence>
<dbReference type="Proteomes" id="UP001172673">
    <property type="component" value="Unassembled WGS sequence"/>
</dbReference>
<dbReference type="Gene3D" id="3.30.40.10">
    <property type="entry name" value="Zinc/RING finger domain, C3HC4 (zinc finger)"/>
    <property type="match status" value="1"/>
</dbReference>
<evidence type="ECO:0000256" key="2">
    <source>
        <dbReference type="SAM" id="Phobius"/>
    </source>
</evidence>
<dbReference type="Pfam" id="PF13920">
    <property type="entry name" value="zf-C3HC4_3"/>
    <property type="match status" value="1"/>
</dbReference>
<dbReference type="InterPro" id="IPR013083">
    <property type="entry name" value="Znf_RING/FYVE/PHD"/>
</dbReference>
<feature type="transmembrane region" description="Helical" evidence="2">
    <location>
        <begin position="457"/>
        <end position="482"/>
    </location>
</feature>
<dbReference type="PANTHER" id="PTHR22696:SF1">
    <property type="entry name" value="E3 UBIQUITIN-PROTEIN LIGASE RNF26"/>
    <property type="match status" value="1"/>
</dbReference>
<keyword evidence="2" id="KW-0812">Transmembrane</keyword>
<dbReference type="GO" id="GO:0006511">
    <property type="term" value="P:ubiquitin-dependent protein catabolic process"/>
    <property type="evidence" value="ECO:0007669"/>
    <property type="project" value="TreeGrafter"/>
</dbReference>
<comment type="caution">
    <text evidence="3">The sequence shown here is derived from an EMBL/GenBank/DDBJ whole genome shotgun (WGS) entry which is preliminary data.</text>
</comment>
<dbReference type="GO" id="GO:0061630">
    <property type="term" value="F:ubiquitin protein ligase activity"/>
    <property type="evidence" value="ECO:0007669"/>
    <property type="project" value="TreeGrafter"/>
</dbReference>
<feature type="compositionally biased region" description="Polar residues" evidence="1">
    <location>
        <begin position="823"/>
        <end position="834"/>
    </location>
</feature>
<organism evidence="3 4">
    <name type="scientific">Cladophialophora chaetospira</name>
    <dbReference type="NCBI Taxonomy" id="386627"/>
    <lineage>
        <taxon>Eukaryota</taxon>
        <taxon>Fungi</taxon>
        <taxon>Dikarya</taxon>
        <taxon>Ascomycota</taxon>
        <taxon>Pezizomycotina</taxon>
        <taxon>Eurotiomycetes</taxon>
        <taxon>Chaetothyriomycetidae</taxon>
        <taxon>Chaetothyriales</taxon>
        <taxon>Herpotrichiellaceae</taxon>
        <taxon>Cladophialophora</taxon>
    </lineage>
</organism>
<feature type="transmembrane region" description="Helical" evidence="2">
    <location>
        <begin position="150"/>
        <end position="170"/>
    </location>
</feature>
<gene>
    <name evidence="3" type="ORF">H2200_012592</name>
</gene>
<feature type="transmembrane region" description="Helical" evidence="2">
    <location>
        <begin position="664"/>
        <end position="685"/>
    </location>
</feature>
<keyword evidence="2" id="KW-0472">Membrane</keyword>
<feature type="region of interest" description="Disordered" evidence="1">
    <location>
        <begin position="963"/>
        <end position="985"/>
    </location>
</feature>
<dbReference type="EMBL" id="JAPDRK010000024">
    <property type="protein sequence ID" value="KAJ9602812.1"/>
    <property type="molecule type" value="Genomic_DNA"/>
</dbReference>
<evidence type="ECO:0008006" key="5">
    <source>
        <dbReference type="Google" id="ProtNLM"/>
    </source>
</evidence>
<feature type="region of interest" description="Disordered" evidence="1">
    <location>
        <begin position="803"/>
        <end position="834"/>
    </location>
</feature>
<sequence>MNSVESTVAQASLAFTNGQGPITASPSLLNLTAFKTAAADVTSSLSFPSTDQILRFPLRIASLIDRAVLFVWHQVFVETLGINIFATGGRPLAEGVAGAQGMAEAAAQPALAQAVGDAGAEGWAAFFAEAFQASTFKSYWGMLHYLTSRWAFTCFAMALILNRIGVYGASRQRIQLTWTKRLALRILPILLFTGQIHSLLQAMRCQTSPDYSLYRHGDNNKYSLLDWSTDGGSLHTLTSTLLFQSTDADACAAVGMSRPSPDVRARAGSFSLLWPSFLRLSLSHIVDSLSCSLQQIPTMTEVGMSVFEHSLAFAEAETMISHTLGLGYFGTVKASGSNKTVSTTSQVDSQPTIPASGTILALADATAALTGPHILDRVNVPVEVLLVTLLSCGNSLTSHVIAVFGKQRQWRLVSTAIWGMAFMGSFVWGLFTTSVMVRSGEYGDNRPVSSLLHFPTVAIVGFLPHMAILIGVAVCSVIYLIALTLTAVSLGTNPHIPQPTSLKERFSIAHDNLQAAVQTRGINIRWYEDFYTALLRVGFAALTAASEAVFLNEGRAVEVRQFTWLEEDRLDEFDSAMREKGPFQGSGALQNGQQFQILEEYGLPPLSPGGTDKGGVWESGYGKERKFDKKENELEGKDSFVYPTPRSGGVGAVQRTTRFYLLMIYLRGIIFLAAGYLGFGVGLLLDAIGITSRPRWARRIVGRSLKKMNDQRNSPSQGALDFWVLTEDGKLTIPRTNEVDIEPEMRRRLMTEFSGQRIDELLDAKLYDWWKSGGWFGTKDDSGDYQPSDPDDLDDTTSVISMSTEASATDEEDEWVSEPEGTRTPTQASATQTWSFSGVETRETTPDPFTDTPLDAVTLARLLDPRDSASREEARILASHLQASTGSDSRAIMTRSRYRRELESERAKILLVGRTTAPKARSYDQAGTVPIVSLYNAPESKGSRPLTSTEEAEVLESLILSRRRKHAPAPKPPRSPDAVDDDESERQLGPPCVVCQVSSRSIIAWPCRCLCVCEDCRVSLALNNFGNCVTCRRAVQGFVRLYVP</sequence>
<keyword evidence="2" id="KW-1133">Transmembrane helix</keyword>
<feature type="transmembrane region" description="Helical" evidence="2">
    <location>
        <begin position="416"/>
        <end position="437"/>
    </location>
</feature>
<evidence type="ECO:0000313" key="4">
    <source>
        <dbReference type="Proteomes" id="UP001172673"/>
    </source>
</evidence>
<evidence type="ECO:0000256" key="1">
    <source>
        <dbReference type="SAM" id="MobiDB-lite"/>
    </source>
</evidence>
<protein>
    <recommendedName>
        <fullName evidence="5">Ubiquitin-protein ligase</fullName>
    </recommendedName>
</protein>
<feature type="compositionally biased region" description="Acidic residues" evidence="1">
    <location>
        <begin position="808"/>
        <end position="817"/>
    </location>
</feature>
<dbReference type="PANTHER" id="PTHR22696">
    <property type="entry name" value="E3 UBIQUITIN-PROTEIN LIGASE RNF26"/>
    <property type="match status" value="1"/>
</dbReference>
<keyword evidence="4" id="KW-1185">Reference proteome</keyword>
<dbReference type="AlphaFoldDB" id="A0AA39CC36"/>
<accession>A0AA39CC36</accession>
<reference evidence="3" key="1">
    <citation type="submission" date="2022-10" db="EMBL/GenBank/DDBJ databases">
        <title>Culturing micro-colonial fungi from biological soil crusts in the Mojave desert and describing Neophaeococcomyces mojavensis, and introducing the new genera and species Taxawa tesnikishii.</title>
        <authorList>
            <person name="Kurbessoian T."/>
            <person name="Stajich J.E."/>
        </authorList>
    </citation>
    <scope>NUCLEOTIDE SEQUENCE</scope>
    <source>
        <strain evidence="3">TK_41</strain>
    </source>
</reference>